<organism evidence="1">
    <name type="scientific">Ralstonia solanacearum</name>
    <name type="common">Pseudomonas solanacearum</name>
    <dbReference type="NCBI Taxonomy" id="305"/>
    <lineage>
        <taxon>Bacteria</taxon>
        <taxon>Pseudomonadati</taxon>
        <taxon>Pseudomonadota</taxon>
        <taxon>Betaproteobacteria</taxon>
        <taxon>Burkholderiales</taxon>
        <taxon>Burkholderiaceae</taxon>
        <taxon>Ralstonia</taxon>
        <taxon>Ralstonia solanacearum species complex</taxon>
    </lineage>
</organism>
<gene>
    <name evidence="1" type="ORF">PSS4_v1_210046</name>
</gene>
<dbReference type="EMBL" id="LN899821">
    <property type="protein sequence ID" value="CUV17005.1"/>
    <property type="molecule type" value="Genomic_DNA"/>
</dbReference>
<reference evidence="1" key="1">
    <citation type="submission" date="2015-10" db="EMBL/GenBank/DDBJ databases">
        <authorList>
            <person name="Gilbert D.G."/>
        </authorList>
    </citation>
    <scope>NUCLEOTIDE SEQUENCE</scope>
    <source>
        <strain evidence="1">Phyl III-seqv23</strain>
    </source>
</reference>
<accession>A0A0S4U440</accession>
<evidence type="ECO:0000313" key="1">
    <source>
        <dbReference type="EMBL" id="CUV17005.1"/>
    </source>
</evidence>
<protein>
    <submittedName>
        <fullName evidence="1">Uncharacterized protein</fullName>
    </submittedName>
</protein>
<sequence>MTLGMFAAVVATLITAYMLWADRRGRQVNND</sequence>
<proteinExistence type="predicted"/>
<dbReference type="AlphaFoldDB" id="A0A0S4U440"/>
<name>A0A0S4U440_RALSL</name>